<dbReference type="PANTHER" id="PTHR14269">
    <property type="entry name" value="CDP-DIACYLGLYCEROL--GLYCEROL-3-PHOSPHATE 3-PHOSPHATIDYLTRANSFERASE-RELATED"/>
    <property type="match status" value="1"/>
</dbReference>
<dbReference type="InterPro" id="IPR004533">
    <property type="entry name" value="CDP-diaglyc--ser_O-PTrfase"/>
</dbReference>
<sequence>MKVKSDKLKKRLMKIPFKGYPVTRFIPNMTTLLGLCIGLTAVYHALHSDWERALWYVVVATVFDGMDGRLARFFNASSRFGAELDSLSDFVTFGVSPALVAYFYSLHGLGRLGWGVVLFFCICAGLRLARFNIMSLDVEEDPTLIKLQKKYFSGVPMPAAGLLMLVPIMVEVDTGYGIHSLIYAVFGIGVGLLMVSKIPTFAFKGMKIQPHQIIFLLGIIGVFVIGIMTRPWLTLPIVGLVYLISFFFSLTAYRKDIANHG</sequence>
<evidence type="ECO:0000259" key="17">
    <source>
        <dbReference type="Pfam" id="PF08009"/>
    </source>
</evidence>
<evidence type="ECO:0000256" key="13">
    <source>
        <dbReference type="ARBA" id="ARBA00023264"/>
    </source>
</evidence>
<evidence type="ECO:0000313" key="19">
    <source>
        <dbReference type="Proteomes" id="UP000594001"/>
    </source>
</evidence>
<evidence type="ECO:0000256" key="7">
    <source>
        <dbReference type="ARBA" id="ARBA00022679"/>
    </source>
</evidence>
<dbReference type="GO" id="GO:0012505">
    <property type="term" value="C:endomembrane system"/>
    <property type="evidence" value="ECO:0007669"/>
    <property type="project" value="UniProtKB-SubCell"/>
</dbReference>
<dbReference type="InterPro" id="IPR012616">
    <property type="entry name" value="CDP-OH_P_trans_C"/>
</dbReference>
<dbReference type="AlphaFoldDB" id="A0A7L9RSH1"/>
<comment type="subcellular location">
    <subcellularLocation>
        <location evidence="2">Endomembrane system</location>
        <topology evidence="2">Multi-pass membrane protein</topology>
    </subcellularLocation>
</comment>
<evidence type="ECO:0000256" key="2">
    <source>
        <dbReference type="ARBA" id="ARBA00004127"/>
    </source>
</evidence>
<dbReference type="KEGG" id="pbal:CPBP_00286"/>
<dbReference type="InterPro" id="IPR000462">
    <property type="entry name" value="CDP-OH_P_trans"/>
</dbReference>
<keyword evidence="6" id="KW-0444">Lipid biosynthesis</keyword>
<dbReference type="Pfam" id="PF08009">
    <property type="entry name" value="CDP-OH_P_tran_2"/>
    <property type="match status" value="1"/>
</dbReference>
<keyword evidence="13" id="KW-1208">Phospholipid metabolism</keyword>
<evidence type="ECO:0000256" key="10">
    <source>
        <dbReference type="ARBA" id="ARBA00023098"/>
    </source>
</evidence>
<keyword evidence="11 16" id="KW-0472">Membrane</keyword>
<comment type="similarity">
    <text evidence="3 15">Belongs to the CDP-alcohol phosphatidyltransferase class-I family.</text>
</comment>
<evidence type="ECO:0000256" key="1">
    <source>
        <dbReference type="ARBA" id="ARBA00000287"/>
    </source>
</evidence>
<protein>
    <recommendedName>
        <fullName evidence="5">CDP-diacylglycerol--serine O-phosphatidyltransferase</fullName>
        <ecNumber evidence="4">2.7.8.8</ecNumber>
    </recommendedName>
    <alternativeName>
        <fullName evidence="14">Phosphatidylserine synthase</fullName>
    </alternativeName>
</protein>
<keyword evidence="7 15" id="KW-0808">Transferase</keyword>
<evidence type="ECO:0000256" key="16">
    <source>
        <dbReference type="SAM" id="Phobius"/>
    </source>
</evidence>
<evidence type="ECO:0000256" key="4">
    <source>
        <dbReference type="ARBA" id="ARBA00013174"/>
    </source>
</evidence>
<keyword evidence="19" id="KW-1185">Reference proteome</keyword>
<feature type="domain" description="CDP-alcohol phosphatidyltransferase C-terminal" evidence="17">
    <location>
        <begin position="215"/>
        <end position="245"/>
    </location>
</feature>
<evidence type="ECO:0000256" key="5">
    <source>
        <dbReference type="ARBA" id="ARBA00017171"/>
    </source>
</evidence>
<proteinExistence type="inferred from homology"/>
<dbReference type="PROSITE" id="PS00379">
    <property type="entry name" value="CDP_ALCOHOL_P_TRANSF"/>
    <property type="match status" value="1"/>
</dbReference>
<organism evidence="18 19">
    <name type="scientific">Candidatus Bodocaedibacter vickermanii</name>
    <dbReference type="NCBI Taxonomy" id="2741701"/>
    <lineage>
        <taxon>Bacteria</taxon>
        <taxon>Pseudomonadati</taxon>
        <taxon>Pseudomonadota</taxon>
        <taxon>Alphaproteobacteria</taxon>
        <taxon>Holosporales</taxon>
        <taxon>Candidatus Paracaedibacteraceae</taxon>
        <taxon>Candidatus Bodocaedibacter</taxon>
    </lineage>
</organism>
<dbReference type="InterPro" id="IPR050324">
    <property type="entry name" value="CDP-alcohol_PTase-I"/>
</dbReference>
<feature type="transmembrane region" description="Helical" evidence="16">
    <location>
        <begin position="208"/>
        <end position="227"/>
    </location>
</feature>
<keyword evidence="8 16" id="KW-0812">Transmembrane</keyword>
<feature type="transmembrane region" description="Helical" evidence="16">
    <location>
        <begin position="21"/>
        <end position="41"/>
    </location>
</feature>
<dbReference type="EC" id="2.7.8.8" evidence="4"/>
<dbReference type="Pfam" id="PF01066">
    <property type="entry name" value="CDP-OH_P_transf"/>
    <property type="match status" value="1"/>
</dbReference>
<feature type="transmembrane region" description="Helical" evidence="16">
    <location>
        <begin position="233"/>
        <end position="253"/>
    </location>
</feature>
<keyword evidence="12" id="KW-0594">Phospholipid biosynthesis</keyword>
<evidence type="ECO:0000256" key="15">
    <source>
        <dbReference type="RuleBase" id="RU003750"/>
    </source>
</evidence>
<feature type="transmembrane region" description="Helical" evidence="16">
    <location>
        <begin position="112"/>
        <end position="130"/>
    </location>
</feature>
<dbReference type="GO" id="GO:0008654">
    <property type="term" value="P:phospholipid biosynthetic process"/>
    <property type="evidence" value="ECO:0007669"/>
    <property type="project" value="UniProtKB-KW"/>
</dbReference>
<dbReference type="PANTHER" id="PTHR14269:SF61">
    <property type="entry name" value="CDP-DIACYLGLYCEROL--SERINE O-PHOSPHATIDYLTRANSFERASE"/>
    <property type="match status" value="1"/>
</dbReference>
<name>A0A7L9RSH1_9PROT</name>
<evidence type="ECO:0000256" key="14">
    <source>
        <dbReference type="ARBA" id="ARBA00032361"/>
    </source>
</evidence>
<dbReference type="InterPro" id="IPR043130">
    <property type="entry name" value="CDP-OH_PTrfase_TM_dom"/>
</dbReference>
<keyword evidence="9 16" id="KW-1133">Transmembrane helix</keyword>
<evidence type="ECO:0000256" key="9">
    <source>
        <dbReference type="ARBA" id="ARBA00022989"/>
    </source>
</evidence>
<dbReference type="EMBL" id="CP054719">
    <property type="protein sequence ID" value="QOL19524.1"/>
    <property type="molecule type" value="Genomic_DNA"/>
</dbReference>
<evidence type="ECO:0000256" key="12">
    <source>
        <dbReference type="ARBA" id="ARBA00023209"/>
    </source>
</evidence>
<feature type="transmembrane region" description="Helical" evidence="16">
    <location>
        <begin position="176"/>
        <end position="196"/>
    </location>
</feature>
<accession>A0A7L9RSH1</accession>
<evidence type="ECO:0000256" key="8">
    <source>
        <dbReference type="ARBA" id="ARBA00022692"/>
    </source>
</evidence>
<evidence type="ECO:0000256" key="3">
    <source>
        <dbReference type="ARBA" id="ARBA00010441"/>
    </source>
</evidence>
<evidence type="ECO:0000313" key="18">
    <source>
        <dbReference type="EMBL" id="QOL19524.1"/>
    </source>
</evidence>
<dbReference type="InterPro" id="IPR048254">
    <property type="entry name" value="CDP_ALCOHOL_P_TRANSF_CS"/>
</dbReference>
<dbReference type="GO" id="GO:0016020">
    <property type="term" value="C:membrane"/>
    <property type="evidence" value="ECO:0007669"/>
    <property type="project" value="InterPro"/>
</dbReference>
<evidence type="ECO:0000256" key="6">
    <source>
        <dbReference type="ARBA" id="ARBA00022516"/>
    </source>
</evidence>
<dbReference type="GO" id="GO:0003882">
    <property type="term" value="F:CDP-diacylglycerol-serine O-phosphatidyltransferase activity"/>
    <property type="evidence" value="ECO:0007669"/>
    <property type="project" value="UniProtKB-EC"/>
</dbReference>
<gene>
    <name evidence="18" type="ORF">CPBP_00286</name>
</gene>
<comment type="catalytic activity">
    <reaction evidence="1">
        <text>a CDP-1,2-diacyl-sn-glycerol + L-serine = a 1,2-diacyl-sn-glycero-3-phospho-L-serine + CMP + H(+)</text>
        <dbReference type="Rhea" id="RHEA:16913"/>
        <dbReference type="ChEBI" id="CHEBI:15378"/>
        <dbReference type="ChEBI" id="CHEBI:33384"/>
        <dbReference type="ChEBI" id="CHEBI:57262"/>
        <dbReference type="ChEBI" id="CHEBI:58332"/>
        <dbReference type="ChEBI" id="CHEBI:60377"/>
        <dbReference type="EC" id="2.7.8.8"/>
    </reaction>
</comment>
<dbReference type="Gene3D" id="1.20.120.1760">
    <property type="match status" value="1"/>
</dbReference>
<evidence type="ECO:0000256" key="11">
    <source>
        <dbReference type="ARBA" id="ARBA00023136"/>
    </source>
</evidence>
<reference evidence="18 19" key="1">
    <citation type="submission" date="2020-06" db="EMBL/GenBank/DDBJ databases">
        <title>The endosymbiont of the kinetoplastid Bodo saltans is a Paracaedibacter-like alpha-proteobacterium possessing a putative toxin-antitoxin system.</title>
        <authorList>
            <person name="Midha S."/>
            <person name="Rigden D.J."/>
            <person name="Siozios S."/>
            <person name="Hurst G.D.D."/>
            <person name="Jackson A.P."/>
        </authorList>
    </citation>
    <scope>NUCLEOTIDE SEQUENCE [LARGE SCALE GENOMIC DNA]</scope>
    <source>
        <strain evidence="18">Lake Konstanz</strain>
    </source>
</reference>
<dbReference type="Proteomes" id="UP000594001">
    <property type="component" value="Chromosome"/>
</dbReference>
<feature type="transmembrane region" description="Helical" evidence="16">
    <location>
        <begin position="151"/>
        <end position="170"/>
    </location>
</feature>
<keyword evidence="10" id="KW-0443">Lipid metabolism</keyword>
<dbReference type="NCBIfam" id="TIGR00473">
    <property type="entry name" value="pssA"/>
    <property type="match status" value="1"/>
</dbReference>